<gene>
    <name evidence="7" type="primary">KAFR0D03520</name>
    <name evidence="7" type="ORF">KAFR_0D03520</name>
</gene>
<evidence type="ECO:0000256" key="2">
    <source>
        <dbReference type="ARBA" id="ARBA00022707"/>
    </source>
</evidence>
<dbReference type="HOGENOM" id="CLU_136947_0_0_1"/>
<evidence type="ECO:0000256" key="4">
    <source>
        <dbReference type="ARBA" id="ARBA00023139"/>
    </source>
</evidence>
<dbReference type="GO" id="GO:0071986">
    <property type="term" value="C:Ragulator complex"/>
    <property type="evidence" value="ECO:0007669"/>
    <property type="project" value="EnsemblFungi"/>
</dbReference>
<dbReference type="GO" id="GO:0016237">
    <property type="term" value="P:microautophagy"/>
    <property type="evidence" value="ECO:0007669"/>
    <property type="project" value="EnsemblFungi"/>
</dbReference>
<dbReference type="Pfam" id="PF15454">
    <property type="entry name" value="LAMTOR"/>
    <property type="match status" value="1"/>
</dbReference>
<organism evidence="7 8">
    <name type="scientific">Kazachstania africana (strain ATCC 22294 / BCRC 22015 / CBS 2517 / CECT 1963 / NBRC 1671 / NRRL Y-8276)</name>
    <name type="common">Yeast</name>
    <name type="synonym">Kluyveromyces africanus</name>
    <dbReference type="NCBI Taxonomy" id="1071382"/>
    <lineage>
        <taxon>Eukaryota</taxon>
        <taxon>Fungi</taxon>
        <taxon>Dikarya</taxon>
        <taxon>Ascomycota</taxon>
        <taxon>Saccharomycotina</taxon>
        <taxon>Saccharomycetes</taxon>
        <taxon>Saccharomycetales</taxon>
        <taxon>Saccharomycetaceae</taxon>
        <taxon>Kazachstania</taxon>
    </lineage>
</organism>
<dbReference type="eggNOG" id="ENOG502S74H">
    <property type="taxonomic scope" value="Eukaryota"/>
</dbReference>
<dbReference type="GO" id="GO:0032008">
    <property type="term" value="P:positive regulation of TOR signaling"/>
    <property type="evidence" value="ECO:0007669"/>
    <property type="project" value="InterPro"/>
</dbReference>
<keyword evidence="8" id="KW-1185">Reference proteome</keyword>
<dbReference type="InterPro" id="IPR028209">
    <property type="entry name" value="LAMTOR1/MEH1"/>
</dbReference>
<dbReference type="GO" id="GO:0045121">
    <property type="term" value="C:membrane raft"/>
    <property type="evidence" value="ECO:0007669"/>
    <property type="project" value="InterPro"/>
</dbReference>
<dbReference type="SMART" id="SM01262">
    <property type="entry name" value="LAMTOR"/>
    <property type="match status" value="1"/>
</dbReference>
<dbReference type="GO" id="GO:0072665">
    <property type="term" value="P:protein localization to vacuole"/>
    <property type="evidence" value="ECO:0007669"/>
    <property type="project" value="EnsemblFungi"/>
</dbReference>
<dbReference type="InParanoid" id="H2AUF0"/>
<keyword evidence="4" id="KW-0564">Palmitate</keyword>
<dbReference type="GeneID" id="13882245"/>
<keyword evidence="5" id="KW-0449">Lipoprotein</keyword>
<keyword evidence="2" id="KW-0519">Myristate</keyword>
<accession>H2AUF0</accession>
<feature type="compositionally biased region" description="Basic and acidic residues" evidence="6">
    <location>
        <begin position="89"/>
        <end position="106"/>
    </location>
</feature>
<evidence type="ECO:0000256" key="6">
    <source>
        <dbReference type="SAM" id="MobiDB-lite"/>
    </source>
</evidence>
<dbReference type="GO" id="GO:0032456">
    <property type="term" value="P:endocytic recycling"/>
    <property type="evidence" value="ECO:0007669"/>
    <property type="project" value="EnsemblFungi"/>
</dbReference>
<evidence type="ECO:0000256" key="1">
    <source>
        <dbReference type="ARBA" id="ARBA00004308"/>
    </source>
</evidence>
<proteinExistence type="predicted"/>
<evidence type="ECO:0000313" key="7">
    <source>
        <dbReference type="EMBL" id="CCF58000.1"/>
    </source>
</evidence>
<feature type="region of interest" description="Disordered" evidence="6">
    <location>
        <begin position="22"/>
        <end position="51"/>
    </location>
</feature>
<dbReference type="Proteomes" id="UP000005220">
    <property type="component" value="Chromosome 4"/>
</dbReference>
<comment type="subcellular location">
    <subcellularLocation>
        <location evidence="1">Endomembrane system</location>
    </subcellularLocation>
</comment>
<dbReference type="RefSeq" id="XP_003957135.1">
    <property type="nucleotide sequence ID" value="XM_003957086.1"/>
</dbReference>
<name>H2AUF0_KAZAF</name>
<dbReference type="EMBL" id="HE650824">
    <property type="protein sequence ID" value="CCF58000.1"/>
    <property type="molecule type" value="Genomic_DNA"/>
</dbReference>
<dbReference type="KEGG" id="kaf:KAFR_0D03520"/>
<evidence type="ECO:0000256" key="5">
    <source>
        <dbReference type="ARBA" id="ARBA00023288"/>
    </source>
</evidence>
<keyword evidence="3" id="KW-0472">Membrane</keyword>
<dbReference type="GO" id="GO:0071230">
    <property type="term" value="P:cellular response to amino acid stimulus"/>
    <property type="evidence" value="ECO:0007669"/>
    <property type="project" value="InterPro"/>
</dbReference>
<dbReference type="STRING" id="1071382.H2AUF0"/>
<sequence length="167" mass="19107">MGVVFSCWRDRSSDEDEALLRHQHGYGSGYNDNDNEEYSSLQQEERERERKARIRDDQLRKIVANTNDKLIDISMIDNSGIVVQSGDLDIPKDTEDISDGNEDKSTTEAAPTTITQQTANSDFIALDTKTELSDEMKQYLRIFHKEICEELEEQLRITPPGDLTMAF</sequence>
<dbReference type="GO" id="GO:0043410">
    <property type="term" value="P:positive regulation of MAPK cascade"/>
    <property type="evidence" value="ECO:0007669"/>
    <property type="project" value="InterPro"/>
</dbReference>
<dbReference type="GO" id="GO:0031902">
    <property type="term" value="C:late endosome membrane"/>
    <property type="evidence" value="ECO:0007669"/>
    <property type="project" value="EnsemblFungi"/>
</dbReference>
<protein>
    <submittedName>
        <fullName evidence="7">Uncharacterized protein</fullName>
    </submittedName>
</protein>
<dbReference type="FunCoup" id="H2AUF0">
    <property type="interactions" value="123"/>
</dbReference>
<dbReference type="AlphaFoldDB" id="H2AUF0"/>
<dbReference type="GO" id="GO:0007035">
    <property type="term" value="P:vacuolar acidification"/>
    <property type="evidence" value="ECO:0007669"/>
    <property type="project" value="EnsemblFungi"/>
</dbReference>
<dbReference type="OrthoDB" id="4067878at2759"/>
<evidence type="ECO:0000313" key="8">
    <source>
        <dbReference type="Proteomes" id="UP000005220"/>
    </source>
</evidence>
<feature type="region of interest" description="Disordered" evidence="6">
    <location>
        <begin position="86"/>
        <end position="111"/>
    </location>
</feature>
<evidence type="ECO:0000256" key="3">
    <source>
        <dbReference type="ARBA" id="ARBA00023136"/>
    </source>
</evidence>
<dbReference type="GO" id="GO:0001919">
    <property type="term" value="P:regulation of receptor recycling"/>
    <property type="evidence" value="ECO:0007669"/>
    <property type="project" value="InterPro"/>
</dbReference>
<dbReference type="GO" id="GO:0000329">
    <property type="term" value="C:fungal-type vacuole membrane"/>
    <property type="evidence" value="ECO:0007669"/>
    <property type="project" value="EnsemblFungi"/>
</dbReference>
<reference evidence="7 8" key="1">
    <citation type="journal article" date="2011" name="Proc. Natl. Acad. Sci. U.S.A.">
        <title>Evolutionary erosion of yeast sex chromosomes by mating-type switching accidents.</title>
        <authorList>
            <person name="Gordon J.L."/>
            <person name="Armisen D."/>
            <person name="Proux-Wera E."/>
            <person name="Oheigeartaigh S.S."/>
            <person name="Byrne K.P."/>
            <person name="Wolfe K.H."/>
        </authorList>
    </citation>
    <scope>NUCLEOTIDE SEQUENCE [LARGE SCALE GENOMIC DNA]</scope>
    <source>
        <strain evidence="8">ATCC 22294 / BCRC 22015 / CBS 2517 / CECT 1963 / NBRC 1671 / NRRL Y-8276</strain>
    </source>
</reference>